<dbReference type="PANTHER" id="PTHR34365">
    <property type="entry name" value="ENOLASE (DUF1399)"/>
    <property type="match status" value="1"/>
</dbReference>
<evidence type="ECO:0000313" key="4">
    <source>
        <dbReference type="Proteomes" id="UP000013827"/>
    </source>
</evidence>
<dbReference type="InterPro" id="IPR009836">
    <property type="entry name" value="GRDP-like"/>
</dbReference>
<dbReference type="RefSeq" id="XP_005761190.1">
    <property type="nucleotide sequence ID" value="XM_005761133.1"/>
</dbReference>
<dbReference type="Pfam" id="PF14623">
    <property type="entry name" value="Vint"/>
    <property type="match status" value="1"/>
</dbReference>
<protein>
    <recommendedName>
        <fullName evidence="2">Vint domain-containing protein</fullName>
    </recommendedName>
</protein>
<dbReference type="EnsemblProtists" id="EOD08761">
    <property type="protein sequence ID" value="EOD08761"/>
    <property type="gene ID" value="EMIHUDRAFT_438208"/>
</dbReference>
<evidence type="ECO:0000256" key="1">
    <source>
        <dbReference type="SAM" id="MobiDB-lite"/>
    </source>
</evidence>
<dbReference type="HOGENOM" id="CLU_314363_0_0_1"/>
<dbReference type="PaxDb" id="2903-EOD08761"/>
<dbReference type="InterPro" id="IPR039510">
    <property type="entry name" value="Vint_dom"/>
</dbReference>
<dbReference type="STRING" id="2903.R1DD40"/>
<proteinExistence type="predicted"/>
<dbReference type="KEGG" id="ehx:EMIHUDRAFT_438208"/>
<dbReference type="Proteomes" id="UP000013827">
    <property type="component" value="Unassembled WGS sequence"/>
</dbReference>
<accession>A0A0D3IBX6</accession>
<feature type="compositionally biased region" description="Basic and acidic residues" evidence="1">
    <location>
        <begin position="712"/>
        <end position="742"/>
    </location>
</feature>
<organism evidence="3 4">
    <name type="scientific">Emiliania huxleyi (strain CCMP1516)</name>
    <dbReference type="NCBI Taxonomy" id="280463"/>
    <lineage>
        <taxon>Eukaryota</taxon>
        <taxon>Haptista</taxon>
        <taxon>Haptophyta</taxon>
        <taxon>Prymnesiophyceae</taxon>
        <taxon>Isochrysidales</taxon>
        <taxon>Noelaerhabdaceae</taxon>
        <taxon>Emiliania</taxon>
    </lineage>
</organism>
<evidence type="ECO:0000313" key="3">
    <source>
        <dbReference type="EnsemblProtists" id="EOD08761"/>
    </source>
</evidence>
<dbReference type="Pfam" id="PF07173">
    <property type="entry name" value="GRDP-like"/>
    <property type="match status" value="1"/>
</dbReference>
<reference evidence="3" key="2">
    <citation type="submission" date="2024-10" db="UniProtKB">
        <authorList>
            <consortium name="EnsemblProtists"/>
        </authorList>
    </citation>
    <scope>IDENTIFICATION</scope>
</reference>
<evidence type="ECO:0000259" key="2">
    <source>
        <dbReference type="Pfam" id="PF14623"/>
    </source>
</evidence>
<dbReference type="AlphaFoldDB" id="A0A0D3IBX6"/>
<sequence>MPKSGATAIPNITMPVTTLPNATETALTADGLEFSDKEMTVKIRTDPLSLSGLCPLERSDVTSFMDFLKRVRPAGTTPDPASFAKQVQRYETMWVPFMKKHATTGARGDVCLCPPPDVHFAWIAHMLNPKAYEKDTQRVFGRVIDHNVADIEGKEKKTRPLWEAMFGPGSWVADHVPTKTEDRGAPLASCDLAAACKRQSGFWYQLSLPHHTEPAFLKESFARYRKFLLLTKTEPKLFSVPTYDIDLVWHCHQLHPLLYASETRRLLGTMLGHDDSVDDRSEGSKLINGWDATQAAWKAAYGESYAREGAMHRGQHPTEVFRAPPADTDIRTLQPQAAGCCGLFSVKNMTCTLDIWRGSRSELVFGVEGTAEWLSALTVRCTGFTGTGTPTLDVVDDDDGSLYARVQQHTPGHVLPPGPGAPFLVQDIRGDVAVVRGRWTGSENFTFTVEDLRPGQNNTYSGSWVGGQDSKLHLHDTWGIAVDLKKGEVSFSFKNKKHAGVHPASPVAVHLAVALAMVAARSATQPDGKTAALIPCREGGWILGILGNREARDRREREEAAMRQKLKLLQYSKAAANLLKHMSEVERPMVREAVKEIFAWVGVVSDIATKEDFEGKLTEITEKIGTVVAAAEAKEEEEAGKRRQKKKLQHYILAATNLLKHMSEVERPMVREAVKEIDDWVDEVSDIATKEDFEGKLTELAEKIGTVVAAAEAEKRRREAEERRRREEEEERRREEEAERRAAACGGASSSGASCGAASCGCFGSSSTVVVAAPGAVETRRVADVRAGDVVLTAGGARATVLCVVVVARSTARPLVELEGGLVVSSGHPVRVGGTWRKPGSLSRTCVPHDGTVYNFVLDCEHVLLVNGVECVTLGHGLAEPAVAHSYWGTEAVLRDLEGLPGWADGRVRVPGFARDGSGRVVGLAGAAACP</sequence>
<name>A0A0D3IBX6_EMIH1</name>
<feature type="domain" description="Vint" evidence="2">
    <location>
        <begin position="761"/>
        <end position="921"/>
    </location>
</feature>
<dbReference type="PANTHER" id="PTHR34365:SF7">
    <property type="entry name" value="GLYCINE-RICH DOMAIN-CONTAINING PROTEIN 1"/>
    <property type="match status" value="1"/>
</dbReference>
<dbReference type="GeneID" id="17254982"/>
<dbReference type="eggNOG" id="ENOG502QRQZ">
    <property type="taxonomic scope" value="Eukaryota"/>
</dbReference>
<feature type="region of interest" description="Disordered" evidence="1">
    <location>
        <begin position="711"/>
        <end position="751"/>
    </location>
</feature>
<reference evidence="4" key="1">
    <citation type="journal article" date="2013" name="Nature">
        <title>Pan genome of the phytoplankton Emiliania underpins its global distribution.</title>
        <authorList>
            <person name="Read B.A."/>
            <person name="Kegel J."/>
            <person name="Klute M.J."/>
            <person name="Kuo A."/>
            <person name="Lefebvre S.C."/>
            <person name="Maumus F."/>
            <person name="Mayer C."/>
            <person name="Miller J."/>
            <person name="Monier A."/>
            <person name="Salamov A."/>
            <person name="Young J."/>
            <person name="Aguilar M."/>
            <person name="Claverie J.M."/>
            <person name="Frickenhaus S."/>
            <person name="Gonzalez K."/>
            <person name="Herman E.K."/>
            <person name="Lin Y.C."/>
            <person name="Napier J."/>
            <person name="Ogata H."/>
            <person name="Sarno A.F."/>
            <person name="Shmutz J."/>
            <person name="Schroeder D."/>
            <person name="de Vargas C."/>
            <person name="Verret F."/>
            <person name="von Dassow P."/>
            <person name="Valentin K."/>
            <person name="Van de Peer Y."/>
            <person name="Wheeler G."/>
            <person name="Dacks J.B."/>
            <person name="Delwiche C.F."/>
            <person name="Dyhrman S.T."/>
            <person name="Glockner G."/>
            <person name="John U."/>
            <person name="Richards T."/>
            <person name="Worden A.Z."/>
            <person name="Zhang X."/>
            <person name="Grigoriev I.V."/>
            <person name="Allen A.E."/>
            <person name="Bidle K."/>
            <person name="Borodovsky M."/>
            <person name="Bowler C."/>
            <person name="Brownlee C."/>
            <person name="Cock J.M."/>
            <person name="Elias M."/>
            <person name="Gladyshev V.N."/>
            <person name="Groth M."/>
            <person name="Guda C."/>
            <person name="Hadaegh A."/>
            <person name="Iglesias-Rodriguez M.D."/>
            <person name="Jenkins J."/>
            <person name="Jones B.M."/>
            <person name="Lawson T."/>
            <person name="Leese F."/>
            <person name="Lindquist E."/>
            <person name="Lobanov A."/>
            <person name="Lomsadze A."/>
            <person name="Malik S.B."/>
            <person name="Marsh M.E."/>
            <person name="Mackinder L."/>
            <person name="Mock T."/>
            <person name="Mueller-Roeber B."/>
            <person name="Pagarete A."/>
            <person name="Parker M."/>
            <person name="Probert I."/>
            <person name="Quesneville H."/>
            <person name="Raines C."/>
            <person name="Rensing S.A."/>
            <person name="Riano-Pachon D.M."/>
            <person name="Richier S."/>
            <person name="Rokitta S."/>
            <person name="Shiraiwa Y."/>
            <person name="Soanes D.M."/>
            <person name="van der Giezen M."/>
            <person name="Wahlund T.M."/>
            <person name="Williams B."/>
            <person name="Wilson W."/>
            <person name="Wolfe G."/>
            <person name="Wurch L.L."/>
        </authorList>
    </citation>
    <scope>NUCLEOTIDE SEQUENCE</scope>
</reference>
<keyword evidence="4" id="KW-1185">Reference proteome</keyword>